<proteinExistence type="predicted"/>
<reference evidence="1" key="1">
    <citation type="journal article" date="2019" name="Sci. Rep.">
        <title>Draft genome of Tanacetum cinerariifolium, the natural source of mosquito coil.</title>
        <authorList>
            <person name="Yamashiro T."/>
            <person name="Shiraishi A."/>
            <person name="Satake H."/>
            <person name="Nakayama K."/>
        </authorList>
    </citation>
    <scope>NUCLEOTIDE SEQUENCE</scope>
</reference>
<sequence length="209" mass="23368">MAKGEIDNLTMEQYLALTRGNQATGVVKTKMGGNVNFEIKSQFMRELREDTFSGNKNDDAHEHVDRVLDIVGLFNILGVTHDEVMLRVFPLHSLEPLKGGWIDFPHEPSIPSISLKRPLSKGTVHHQRSLNGFKKSVTLCRKRKKENSLLLLFRILRSLFLEPPPPTPSAVVAMPPPTAAAVFFLCSWFSRFEGLGLVFGVSTQRLGCV</sequence>
<protein>
    <submittedName>
        <fullName evidence="1">Uncharacterized protein</fullName>
    </submittedName>
</protein>
<name>A0A6L2J708_TANCI</name>
<comment type="caution">
    <text evidence="1">The sequence shown here is derived from an EMBL/GenBank/DDBJ whole genome shotgun (WGS) entry which is preliminary data.</text>
</comment>
<dbReference type="AlphaFoldDB" id="A0A6L2J708"/>
<gene>
    <name evidence="1" type="ORF">Tci_004418</name>
</gene>
<organism evidence="1">
    <name type="scientific">Tanacetum cinerariifolium</name>
    <name type="common">Dalmatian daisy</name>
    <name type="synonym">Chrysanthemum cinerariifolium</name>
    <dbReference type="NCBI Taxonomy" id="118510"/>
    <lineage>
        <taxon>Eukaryota</taxon>
        <taxon>Viridiplantae</taxon>
        <taxon>Streptophyta</taxon>
        <taxon>Embryophyta</taxon>
        <taxon>Tracheophyta</taxon>
        <taxon>Spermatophyta</taxon>
        <taxon>Magnoliopsida</taxon>
        <taxon>eudicotyledons</taxon>
        <taxon>Gunneridae</taxon>
        <taxon>Pentapetalae</taxon>
        <taxon>asterids</taxon>
        <taxon>campanulids</taxon>
        <taxon>Asterales</taxon>
        <taxon>Asteraceae</taxon>
        <taxon>Asteroideae</taxon>
        <taxon>Anthemideae</taxon>
        <taxon>Anthemidinae</taxon>
        <taxon>Tanacetum</taxon>
    </lineage>
</organism>
<accession>A0A6L2J708</accession>
<dbReference type="EMBL" id="BKCJ010000355">
    <property type="protein sequence ID" value="GEU32440.1"/>
    <property type="molecule type" value="Genomic_DNA"/>
</dbReference>
<evidence type="ECO:0000313" key="1">
    <source>
        <dbReference type="EMBL" id="GEU32440.1"/>
    </source>
</evidence>